<dbReference type="EMBL" id="BPRE01000023">
    <property type="protein sequence ID" value="GJE78346.1"/>
    <property type="molecule type" value="Genomic_DNA"/>
</dbReference>
<dbReference type="PIRSF" id="PIRSF031878">
    <property type="entry name" value="UCP031878"/>
    <property type="match status" value="1"/>
</dbReference>
<organism evidence="1 2">
    <name type="scientific">Methylorubrum suomiense</name>
    <dbReference type="NCBI Taxonomy" id="144191"/>
    <lineage>
        <taxon>Bacteria</taxon>
        <taxon>Pseudomonadati</taxon>
        <taxon>Pseudomonadota</taxon>
        <taxon>Alphaproteobacteria</taxon>
        <taxon>Hyphomicrobiales</taxon>
        <taxon>Methylobacteriaceae</taxon>
        <taxon>Methylorubrum</taxon>
    </lineage>
</organism>
<keyword evidence="2" id="KW-1185">Reference proteome</keyword>
<reference evidence="1" key="1">
    <citation type="journal article" date="2021" name="Front. Microbiol.">
        <title>Comprehensive Comparative Genomics and Phenotyping of Methylobacterium Species.</title>
        <authorList>
            <person name="Alessa O."/>
            <person name="Ogura Y."/>
            <person name="Fujitani Y."/>
            <person name="Takami H."/>
            <person name="Hayashi T."/>
            <person name="Sahin N."/>
            <person name="Tani A."/>
        </authorList>
    </citation>
    <scope>NUCLEOTIDE SEQUENCE</scope>
    <source>
        <strain evidence="1">DSM 14458</strain>
    </source>
</reference>
<proteinExistence type="predicted"/>
<protein>
    <recommendedName>
        <fullName evidence="3">PAS domain-containing protein</fullName>
    </recommendedName>
</protein>
<comment type="caution">
    <text evidence="1">The sequence shown here is derived from an EMBL/GenBank/DDBJ whole genome shotgun (WGS) entry which is preliminary data.</text>
</comment>
<gene>
    <name evidence="1" type="ORF">BGCPKDLD_4961</name>
</gene>
<sequence>MRNIMKHPTSRQLHAYWNRLRGPRSAPERGEIEPGEIRNLLADSFILEIDPARRSCTVRLAGTRLCALFGRELRGGHISALWDERVRGTEADPWHLVETVNVDTVGMVAGLTGRTARGESLDLELVLLPLRHRGKTEARMLGALSPHTIPPWLGIRPILHVETISQRVLAPAKTEAASRPFVEGLPEPANDVRPVRFGHLLVHEGGRSGA</sequence>
<reference evidence="1" key="2">
    <citation type="submission" date="2021-08" db="EMBL/GenBank/DDBJ databases">
        <authorList>
            <person name="Tani A."/>
            <person name="Ola A."/>
            <person name="Ogura Y."/>
            <person name="Katsura K."/>
            <person name="Hayashi T."/>
        </authorList>
    </citation>
    <scope>NUCLEOTIDE SEQUENCE</scope>
    <source>
        <strain evidence="1">DSM 14458</strain>
    </source>
</reference>
<name>A0ABQ4V173_9HYPH</name>
<evidence type="ECO:0000313" key="1">
    <source>
        <dbReference type="EMBL" id="GJE78346.1"/>
    </source>
</evidence>
<accession>A0ABQ4V173</accession>
<evidence type="ECO:0000313" key="2">
    <source>
        <dbReference type="Proteomes" id="UP001055093"/>
    </source>
</evidence>
<dbReference type="InterPro" id="IPR009922">
    <property type="entry name" value="DUF1457"/>
</dbReference>
<dbReference type="Proteomes" id="UP001055093">
    <property type="component" value="Unassembled WGS sequence"/>
</dbReference>
<evidence type="ECO:0008006" key="3">
    <source>
        <dbReference type="Google" id="ProtNLM"/>
    </source>
</evidence>
<dbReference type="Pfam" id="PF07310">
    <property type="entry name" value="PAS_5"/>
    <property type="match status" value="1"/>
</dbReference>